<accession>A0ABW2NU87</accession>
<feature type="domain" description="DUF397" evidence="1">
    <location>
        <begin position="12"/>
        <end position="65"/>
    </location>
</feature>
<dbReference type="Pfam" id="PF04149">
    <property type="entry name" value="DUF397"/>
    <property type="match status" value="1"/>
</dbReference>
<sequence>MDELIRELRKVEWIKSTHSGSNGGNCVEIARLSGSHRGVRDSKSPFGPILMCNGPAWNAFIRGLKHGLIEDGVRRRSE</sequence>
<dbReference type="InterPro" id="IPR007278">
    <property type="entry name" value="DUF397"/>
</dbReference>
<dbReference type="EMBL" id="JBHTCG010000001">
    <property type="protein sequence ID" value="MFC7380769.1"/>
    <property type="molecule type" value="Genomic_DNA"/>
</dbReference>
<proteinExistence type="predicted"/>
<keyword evidence="3" id="KW-1185">Reference proteome</keyword>
<comment type="caution">
    <text evidence="2">The sequence shown here is derived from an EMBL/GenBank/DDBJ whole genome shotgun (WGS) entry which is preliminary data.</text>
</comment>
<dbReference type="Proteomes" id="UP001596496">
    <property type="component" value="Unassembled WGS sequence"/>
</dbReference>
<name>A0ABW2NU87_9ACTN</name>
<evidence type="ECO:0000259" key="1">
    <source>
        <dbReference type="Pfam" id="PF04149"/>
    </source>
</evidence>
<evidence type="ECO:0000313" key="3">
    <source>
        <dbReference type="Proteomes" id="UP001596496"/>
    </source>
</evidence>
<protein>
    <submittedName>
        <fullName evidence="2">DUF397 domain-containing protein</fullName>
    </submittedName>
</protein>
<evidence type="ECO:0000313" key="2">
    <source>
        <dbReference type="EMBL" id="MFC7380769.1"/>
    </source>
</evidence>
<dbReference type="RefSeq" id="WP_380823779.1">
    <property type="nucleotide sequence ID" value="NZ_JBHTCG010000001.1"/>
</dbReference>
<gene>
    <name evidence="2" type="ORF">ACFQSB_01045</name>
</gene>
<organism evidence="2 3">
    <name type="scientific">Sphaerisporangium rhizosphaerae</name>
    <dbReference type="NCBI Taxonomy" id="2269375"/>
    <lineage>
        <taxon>Bacteria</taxon>
        <taxon>Bacillati</taxon>
        <taxon>Actinomycetota</taxon>
        <taxon>Actinomycetes</taxon>
        <taxon>Streptosporangiales</taxon>
        <taxon>Streptosporangiaceae</taxon>
        <taxon>Sphaerisporangium</taxon>
    </lineage>
</organism>
<reference evidence="3" key="1">
    <citation type="journal article" date="2019" name="Int. J. Syst. Evol. Microbiol.">
        <title>The Global Catalogue of Microorganisms (GCM) 10K type strain sequencing project: providing services to taxonomists for standard genome sequencing and annotation.</title>
        <authorList>
            <consortium name="The Broad Institute Genomics Platform"/>
            <consortium name="The Broad Institute Genome Sequencing Center for Infectious Disease"/>
            <person name="Wu L."/>
            <person name="Ma J."/>
        </authorList>
    </citation>
    <scope>NUCLEOTIDE SEQUENCE [LARGE SCALE GENOMIC DNA]</scope>
    <source>
        <strain evidence="3">CECT 7649</strain>
    </source>
</reference>